<organism evidence="1 2">
    <name type="scientific">Fusarium gaditjirri</name>
    <dbReference type="NCBI Taxonomy" id="282569"/>
    <lineage>
        <taxon>Eukaryota</taxon>
        <taxon>Fungi</taxon>
        <taxon>Dikarya</taxon>
        <taxon>Ascomycota</taxon>
        <taxon>Pezizomycotina</taxon>
        <taxon>Sordariomycetes</taxon>
        <taxon>Hypocreomycetidae</taxon>
        <taxon>Hypocreales</taxon>
        <taxon>Nectriaceae</taxon>
        <taxon>Fusarium</taxon>
        <taxon>Fusarium nisikadoi species complex</taxon>
    </lineage>
</organism>
<protein>
    <submittedName>
        <fullName evidence="1">Uncharacterized protein</fullName>
    </submittedName>
</protein>
<dbReference type="OrthoDB" id="5094530at2759"/>
<dbReference type="EMBL" id="JABFAI010000005">
    <property type="protein sequence ID" value="KAF4961434.1"/>
    <property type="molecule type" value="Genomic_DNA"/>
</dbReference>
<dbReference type="Proteomes" id="UP000604273">
    <property type="component" value="Unassembled WGS sequence"/>
</dbReference>
<evidence type="ECO:0000313" key="1">
    <source>
        <dbReference type="EMBL" id="KAF4961434.1"/>
    </source>
</evidence>
<name>A0A8H4TPD3_9HYPO</name>
<keyword evidence="2" id="KW-1185">Reference proteome</keyword>
<comment type="caution">
    <text evidence="1">The sequence shown here is derived from an EMBL/GenBank/DDBJ whole genome shotgun (WGS) entry which is preliminary data.</text>
</comment>
<evidence type="ECO:0000313" key="2">
    <source>
        <dbReference type="Proteomes" id="UP000604273"/>
    </source>
</evidence>
<gene>
    <name evidence="1" type="ORF">FGADI_288</name>
</gene>
<reference evidence="1" key="1">
    <citation type="journal article" date="2020" name="BMC Genomics">
        <title>Correction to: Identification and distribution of gene clusters required for synthesis of sphingolipid metabolism inhibitors in diverse species of the filamentous fungus Fusarium.</title>
        <authorList>
            <person name="Kim H.S."/>
            <person name="Lohmar J.M."/>
            <person name="Busman M."/>
            <person name="Brown D.W."/>
            <person name="Naumann T.A."/>
            <person name="Divon H.H."/>
            <person name="Lysoe E."/>
            <person name="Uhlig S."/>
            <person name="Proctor R.H."/>
        </authorList>
    </citation>
    <scope>NUCLEOTIDE SEQUENCE</scope>
    <source>
        <strain evidence="1">NRRL 45417</strain>
    </source>
</reference>
<proteinExistence type="predicted"/>
<dbReference type="AlphaFoldDB" id="A0A8H4TPD3"/>
<accession>A0A8H4TPD3</accession>
<sequence length="179" mass="19835">MIPHRKEELSQPLSFEGATSNIEAASNHNESDSPGHYIHLADLDTVESQLLGLEFPVLMDLDQPENELWNHDQDTVMTDALNATDLVTTVDSSLSMGIHNTINMDPSWPQLSDQDWLSQNPEMDLASLPFFVDPTSSLAGGLTWQPSDQNGVETLQAQEYHPSYNDFHAPSTQISLNMG</sequence>
<reference evidence="1" key="2">
    <citation type="submission" date="2020-05" db="EMBL/GenBank/DDBJ databases">
        <authorList>
            <person name="Kim H.-S."/>
            <person name="Proctor R.H."/>
            <person name="Brown D.W."/>
        </authorList>
    </citation>
    <scope>NUCLEOTIDE SEQUENCE</scope>
    <source>
        <strain evidence="1">NRRL 45417</strain>
    </source>
</reference>